<gene>
    <name evidence="1" type="ORF">B4U80_04630</name>
</gene>
<comment type="caution">
    <text evidence="1">The sequence shown here is derived from an EMBL/GenBank/DDBJ whole genome shotgun (WGS) entry which is preliminary data.</text>
</comment>
<organism evidence="1 2">
    <name type="scientific">Leptotrombidium deliense</name>
    <dbReference type="NCBI Taxonomy" id="299467"/>
    <lineage>
        <taxon>Eukaryota</taxon>
        <taxon>Metazoa</taxon>
        <taxon>Ecdysozoa</taxon>
        <taxon>Arthropoda</taxon>
        <taxon>Chelicerata</taxon>
        <taxon>Arachnida</taxon>
        <taxon>Acari</taxon>
        <taxon>Acariformes</taxon>
        <taxon>Trombidiformes</taxon>
        <taxon>Prostigmata</taxon>
        <taxon>Anystina</taxon>
        <taxon>Parasitengona</taxon>
        <taxon>Trombiculoidea</taxon>
        <taxon>Trombiculidae</taxon>
        <taxon>Leptotrombidium</taxon>
    </lineage>
</organism>
<protein>
    <submittedName>
        <fullName evidence="1">Uncharacterized protein</fullName>
    </submittedName>
</protein>
<accession>A0A443QP69</accession>
<dbReference type="GO" id="GO:0003676">
    <property type="term" value="F:nucleic acid binding"/>
    <property type="evidence" value="ECO:0007669"/>
    <property type="project" value="InterPro"/>
</dbReference>
<dbReference type="EMBL" id="NCKV01053361">
    <property type="protein sequence ID" value="RWS04820.1"/>
    <property type="molecule type" value="Genomic_DNA"/>
</dbReference>
<dbReference type="Proteomes" id="UP000288716">
    <property type="component" value="Unassembled WGS sequence"/>
</dbReference>
<evidence type="ECO:0000313" key="1">
    <source>
        <dbReference type="EMBL" id="RWS04820.1"/>
    </source>
</evidence>
<dbReference type="AlphaFoldDB" id="A0A443QP69"/>
<evidence type="ECO:0000313" key="2">
    <source>
        <dbReference type="Proteomes" id="UP000288716"/>
    </source>
</evidence>
<dbReference type="Gene3D" id="3.30.420.10">
    <property type="entry name" value="Ribonuclease H-like superfamily/Ribonuclease H"/>
    <property type="match status" value="1"/>
</dbReference>
<proteinExistence type="predicted"/>
<reference evidence="1 2" key="1">
    <citation type="journal article" date="2018" name="Gigascience">
        <title>Genomes of trombidid mites reveal novel predicted allergens and laterally-transferred genes associated with secondary metabolism.</title>
        <authorList>
            <person name="Dong X."/>
            <person name="Chaisiri K."/>
            <person name="Xia D."/>
            <person name="Armstrong S.D."/>
            <person name="Fang Y."/>
            <person name="Donnelly M.J."/>
            <person name="Kadowaki T."/>
            <person name="McGarry J.W."/>
            <person name="Darby A.C."/>
            <person name="Makepeace B.L."/>
        </authorList>
    </citation>
    <scope>NUCLEOTIDE SEQUENCE [LARGE SCALE GENOMIC DNA]</scope>
    <source>
        <strain evidence="1">UoL-UT</strain>
    </source>
</reference>
<sequence length="84" mass="9678">MVRAAVCSRGGLKSMPLIIFKRLKPFLKKRNFNADEKFVFHQDSAPAHTAQKTLQFSNGRKVTYIKPSQWMPFSPDAAMCDFWL</sequence>
<name>A0A443QP69_9ACAR</name>
<keyword evidence="2" id="KW-1185">Reference proteome</keyword>
<dbReference type="InterPro" id="IPR036397">
    <property type="entry name" value="RNaseH_sf"/>
</dbReference>
<feature type="non-terminal residue" evidence="1">
    <location>
        <position position="84"/>
    </location>
</feature>
<dbReference type="VEuPathDB" id="VectorBase:LDEU014248"/>
<dbReference type="OrthoDB" id="6513831at2759"/>